<dbReference type="PANTHER" id="PTHR46283">
    <property type="entry name" value="E3 UBIQUITIN-PROTEIN LIGASE MARCH5"/>
    <property type="match status" value="1"/>
</dbReference>
<dbReference type="SUPFAM" id="SSF57850">
    <property type="entry name" value="RING/U-box"/>
    <property type="match status" value="1"/>
</dbReference>
<keyword evidence="2 9" id="KW-0812">Transmembrane</keyword>
<evidence type="ECO:0000256" key="7">
    <source>
        <dbReference type="ARBA" id="ARBA00023136"/>
    </source>
</evidence>
<evidence type="ECO:0000256" key="4">
    <source>
        <dbReference type="ARBA" id="ARBA00022771"/>
    </source>
</evidence>
<evidence type="ECO:0000313" key="11">
    <source>
        <dbReference type="EMBL" id="CAG8506818.1"/>
    </source>
</evidence>
<keyword evidence="5" id="KW-0862">Zinc</keyword>
<keyword evidence="7 9" id="KW-0472">Membrane</keyword>
<dbReference type="Pfam" id="PF12906">
    <property type="entry name" value="RINGv"/>
    <property type="match status" value="1"/>
</dbReference>
<evidence type="ECO:0000256" key="3">
    <source>
        <dbReference type="ARBA" id="ARBA00022723"/>
    </source>
</evidence>
<feature type="transmembrane region" description="Helical" evidence="9">
    <location>
        <begin position="172"/>
        <end position="193"/>
    </location>
</feature>
<evidence type="ECO:0000259" key="10">
    <source>
        <dbReference type="PROSITE" id="PS51292"/>
    </source>
</evidence>
<feature type="transmembrane region" description="Helical" evidence="9">
    <location>
        <begin position="325"/>
        <end position="343"/>
    </location>
</feature>
<protein>
    <submittedName>
        <fullName evidence="11">7940_t:CDS:1</fullName>
    </submittedName>
</protein>
<evidence type="ECO:0000256" key="8">
    <source>
        <dbReference type="SAM" id="MobiDB-lite"/>
    </source>
</evidence>
<feature type="transmembrane region" description="Helical" evidence="9">
    <location>
        <begin position="213"/>
        <end position="230"/>
    </location>
</feature>
<dbReference type="Gene3D" id="3.30.40.10">
    <property type="entry name" value="Zinc/RING finger domain, C3HC4 (zinc finger)"/>
    <property type="match status" value="1"/>
</dbReference>
<dbReference type="OrthoDB" id="5817083at2759"/>
<feature type="compositionally biased region" description="Polar residues" evidence="8">
    <location>
        <begin position="43"/>
        <end position="55"/>
    </location>
</feature>
<comment type="subcellular location">
    <subcellularLocation>
        <location evidence="1">Membrane</location>
        <topology evidence="1">Multi-pass membrane protein</topology>
    </subcellularLocation>
</comment>
<evidence type="ECO:0000256" key="9">
    <source>
        <dbReference type="SAM" id="Phobius"/>
    </source>
</evidence>
<keyword evidence="3" id="KW-0479">Metal-binding</keyword>
<feature type="domain" description="RING-CH-type" evidence="10">
    <location>
        <begin position="86"/>
        <end position="151"/>
    </location>
</feature>
<sequence length="412" mass="47030">MSLENFIQPIPIPTSSYATLASEEHLPVVSSESSHSAQRDISPPQTEISVQTPHTRSQAITVQAVASTSTLSINEETPQLDRRIPLDQIQDKRCWICFGEDNDSEGAWVRPCRCTLICHEECLLHWIAESQRSTPLKRVRCPQCKTTYHLSESTAPILYILSFLDSKIQASIPYIGIFGASFCVAMGTVDYGAFALLSMVGVEEGERLLQEPWSWRMFFSLPLIPILLIFSRTRIADPLMPLAPLLFIRSDSLTLTMPPHPTVTLSILPWIRMMYNGLYTRLFGRIEASWRREIEPYVPEEGDGTNDRGQDVFDRLERRNFGRTIVGALTMPFISALFGSLLGKSSFIRSKIPDHFHRSILCGCLIVILKDAVDLTFKYQKVKQRRSRQVQNYEEFAHEERARRSHNQRRRA</sequence>
<dbReference type="GO" id="GO:0008270">
    <property type="term" value="F:zinc ion binding"/>
    <property type="evidence" value="ECO:0007669"/>
    <property type="project" value="UniProtKB-KW"/>
</dbReference>
<dbReference type="EMBL" id="CAJVPS010000752">
    <property type="protein sequence ID" value="CAG8506818.1"/>
    <property type="molecule type" value="Genomic_DNA"/>
</dbReference>
<keyword evidence="4" id="KW-0863">Zinc-finger</keyword>
<proteinExistence type="predicted"/>
<dbReference type="Proteomes" id="UP000789508">
    <property type="component" value="Unassembled WGS sequence"/>
</dbReference>
<dbReference type="SMART" id="SM00744">
    <property type="entry name" value="RINGv"/>
    <property type="match status" value="1"/>
</dbReference>
<evidence type="ECO:0000313" key="12">
    <source>
        <dbReference type="Proteomes" id="UP000789508"/>
    </source>
</evidence>
<feature type="region of interest" description="Disordered" evidence="8">
    <location>
        <begin position="28"/>
        <end position="55"/>
    </location>
</feature>
<accession>A0A9N8ZSV9</accession>
<feature type="transmembrane region" description="Helical" evidence="9">
    <location>
        <begin position="355"/>
        <end position="377"/>
    </location>
</feature>
<keyword evidence="6 9" id="KW-1133">Transmembrane helix</keyword>
<dbReference type="InterPro" id="IPR013083">
    <property type="entry name" value="Znf_RING/FYVE/PHD"/>
</dbReference>
<gene>
    <name evidence="11" type="ORF">ALEPTO_LOCUS3766</name>
</gene>
<organism evidence="11 12">
    <name type="scientific">Ambispora leptoticha</name>
    <dbReference type="NCBI Taxonomy" id="144679"/>
    <lineage>
        <taxon>Eukaryota</taxon>
        <taxon>Fungi</taxon>
        <taxon>Fungi incertae sedis</taxon>
        <taxon>Mucoromycota</taxon>
        <taxon>Glomeromycotina</taxon>
        <taxon>Glomeromycetes</taxon>
        <taxon>Archaeosporales</taxon>
        <taxon>Ambisporaceae</taxon>
        <taxon>Ambispora</taxon>
    </lineage>
</organism>
<evidence type="ECO:0000256" key="6">
    <source>
        <dbReference type="ARBA" id="ARBA00022989"/>
    </source>
</evidence>
<reference evidence="11" key="1">
    <citation type="submission" date="2021-06" db="EMBL/GenBank/DDBJ databases">
        <authorList>
            <person name="Kallberg Y."/>
            <person name="Tangrot J."/>
            <person name="Rosling A."/>
        </authorList>
    </citation>
    <scope>NUCLEOTIDE SEQUENCE</scope>
    <source>
        <strain evidence="11">FL130A</strain>
    </source>
</reference>
<dbReference type="PROSITE" id="PS51292">
    <property type="entry name" value="ZF_RING_CH"/>
    <property type="match status" value="1"/>
</dbReference>
<evidence type="ECO:0000256" key="5">
    <source>
        <dbReference type="ARBA" id="ARBA00022833"/>
    </source>
</evidence>
<comment type="caution">
    <text evidence="11">The sequence shown here is derived from an EMBL/GenBank/DDBJ whole genome shotgun (WGS) entry which is preliminary data.</text>
</comment>
<evidence type="ECO:0000256" key="1">
    <source>
        <dbReference type="ARBA" id="ARBA00004141"/>
    </source>
</evidence>
<dbReference type="InterPro" id="IPR011016">
    <property type="entry name" value="Znf_RING-CH"/>
</dbReference>
<name>A0A9N8ZSV9_9GLOM</name>
<evidence type="ECO:0000256" key="2">
    <source>
        <dbReference type="ARBA" id="ARBA00022692"/>
    </source>
</evidence>
<dbReference type="GO" id="GO:0016020">
    <property type="term" value="C:membrane"/>
    <property type="evidence" value="ECO:0007669"/>
    <property type="project" value="UniProtKB-SubCell"/>
</dbReference>
<keyword evidence="12" id="KW-1185">Reference proteome</keyword>
<dbReference type="AlphaFoldDB" id="A0A9N8ZSV9"/>